<keyword evidence="3" id="KW-1185">Reference proteome</keyword>
<evidence type="ECO:0000256" key="1">
    <source>
        <dbReference type="SAM" id="Phobius"/>
    </source>
</evidence>
<reference evidence="2 3" key="1">
    <citation type="submission" date="2021-12" db="EMBL/GenBank/DDBJ databases">
        <title>Genome sequencing of bacteria with rrn-lacking chromosome and rrn-plasmid.</title>
        <authorList>
            <person name="Anda M."/>
            <person name="Iwasaki W."/>
        </authorList>
    </citation>
    <scope>NUCLEOTIDE SEQUENCE [LARGE SCALE GENOMIC DNA]</scope>
    <source>
        <strain evidence="2 3">NBRC 15940</strain>
    </source>
</reference>
<accession>A0AAN4VYL8</accession>
<comment type="caution">
    <text evidence="2">The sequence shown here is derived from an EMBL/GenBank/DDBJ whole genome shotgun (WGS) entry which is preliminary data.</text>
</comment>
<keyword evidence="1" id="KW-0812">Transmembrane</keyword>
<dbReference type="AlphaFoldDB" id="A0AAN4VYL8"/>
<evidence type="ECO:0000313" key="2">
    <source>
        <dbReference type="EMBL" id="GJM60755.1"/>
    </source>
</evidence>
<keyword evidence="1" id="KW-1133">Transmembrane helix</keyword>
<name>A0AAN4VYL8_9BACT</name>
<organism evidence="2 3">
    <name type="scientific">Persicobacter diffluens</name>
    <dbReference type="NCBI Taxonomy" id="981"/>
    <lineage>
        <taxon>Bacteria</taxon>
        <taxon>Pseudomonadati</taxon>
        <taxon>Bacteroidota</taxon>
        <taxon>Cytophagia</taxon>
        <taxon>Cytophagales</taxon>
        <taxon>Persicobacteraceae</taxon>
        <taxon>Persicobacter</taxon>
    </lineage>
</organism>
<dbReference type="RefSeq" id="WP_338236447.1">
    <property type="nucleotide sequence ID" value="NZ_BQKE01000001.1"/>
</dbReference>
<keyword evidence="1" id="KW-0472">Membrane</keyword>
<evidence type="ECO:0000313" key="3">
    <source>
        <dbReference type="Proteomes" id="UP001310022"/>
    </source>
</evidence>
<gene>
    <name evidence="2" type="ORF">PEDI_13070</name>
</gene>
<dbReference type="Proteomes" id="UP001310022">
    <property type="component" value="Unassembled WGS sequence"/>
</dbReference>
<dbReference type="EMBL" id="BQKE01000001">
    <property type="protein sequence ID" value="GJM60755.1"/>
    <property type="molecule type" value="Genomic_DNA"/>
</dbReference>
<proteinExistence type="predicted"/>
<feature type="transmembrane region" description="Helical" evidence="1">
    <location>
        <begin position="25"/>
        <end position="44"/>
    </location>
</feature>
<protein>
    <submittedName>
        <fullName evidence="2">Uncharacterized protein</fullName>
    </submittedName>
</protein>
<sequence length="190" mass="22126">MKRKKNRRKKIAEKLKAKRIKRFKILFPIGFALSLLLIQVISYFRYRDDFQYDKIGITVGEVYSVDQVKSSMSSDYVYMINFNMYKSGEGGYTLSDFKQLEASLSKNGILKFPVVYSIEKPELNFLLKEKMLPDSLQLGEELSKALLTKDDLEKRLIYSSIQKAWTKSKYLKAYYDYKNRLASSGQSVAL</sequence>